<proteinExistence type="predicted"/>
<accession>A0A804U5S0</accession>
<evidence type="ECO:0000313" key="2">
    <source>
        <dbReference type="Proteomes" id="UP000012960"/>
    </source>
</evidence>
<dbReference type="Gramene" id="mito6_t00050.1">
    <property type="protein sequence ID" value="mito6_p00050.1"/>
    <property type="gene ID" value="mito6_g00050"/>
</dbReference>
<dbReference type="AlphaFoldDB" id="A0A804U5S0"/>
<organism evidence="1 2">
    <name type="scientific">Musa acuminata subsp. malaccensis</name>
    <name type="common">Wild banana</name>
    <name type="synonym">Musa malaccensis</name>
    <dbReference type="NCBI Taxonomy" id="214687"/>
    <lineage>
        <taxon>Eukaryota</taxon>
        <taxon>Viridiplantae</taxon>
        <taxon>Streptophyta</taxon>
        <taxon>Embryophyta</taxon>
        <taxon>Tracheophyta</taxon>
        <taxon>Spermatophyta</taxon>
        <taxon>Magnoliopsida</taxon>
        <taxon>Liliopsida</taxon>
        <taxon>Zingiberales</taxon>
        <taxon>Musaceae</taxon>
        <taxon>Musa</taxon>
    </lineage>
</organism>
<sequence length="55" mass="6063">MSFVQHLRFSNPLPSSTLPALSLFFDEVGQRNVSTCSAANCIYSELYGTAPLCMF</sequence>
<protein>
    <submittedName>
        <fullName evidence="1">Uncharacterized protein</fullName>
    </submittedName>
</protein>
<name>A0A804U5S0_MUSAM</name>
<evidence type="ECO:0000313" key="1">
    <source>
        <dbReference type="EnsemblPlants" id="mito6_p00050.1"/>
    </source>
</evidence>
<dbReference type="Proteomes" id="UP000012960">
    <property type="component" value="Unplaced"/>
</dbReference>
<reference evidence="1" key="1">
    <citation type="submission" date="2021-05" db="UniProtKB">
        <authorList>
            <consortium name="EnsemblPlants"/>
        </authorList>
    </citation>
    <scope>IDENTIFICATION</scope>
    <source>
        <strain evidence="1">subsp. malaccensis</strain>
    </source>
</reference>
<dbReference type="InParanoid" id="A0A804U5S0"/>
<dbReference type="EnsemblPlants" id="mito6_t00050.1">
    <property type="protein sequence ID" value="mito6_p00050.1"/>
    <property type="gene ID" value="mito6_g00050"/>
</dbReference>
<keyword evidence="2" id="KW-1185">Reference proteome</keyword>